<evidence type="ECO:0000256" key="4">
    <source>
        <dbReference type="ARBA" id="ARBA00023054"/>
    </source>
</evidence>
<dbReference type="InterPro" id="IPR019821">
    <property type="entry name" value="Kinesin_motor_CS"/>
</dbReference>
<comment type="caution">
    <text evidence="9">The sequence shown here is derived from an EMBL/GenBank/DDBJ whole genome shotgun (WGS) entry which is preliminary data.</text>
</comment>
<dbReference type="PRINTS" id="PR00380">
    <property type="entry name" value="KINESINHEAVY"/>
</dbReference>
<comment type="similarity">
    <text evidence="7">Belongs to the TRAFAC class myosin-kinesin ATPase superfamily. Kinesin family.</text>
</comment>
<keyword evidence="6" id="KW-0963">Cytoplasm</keyword>
<keyword evidence="6" id="KW-0206">Cytoskeleton</keyword>
<gene>
    <name evidence="9" type="primary">Cenpe</name>
    <name evidence="9" type="ORF">E2C01_053619</name>
</gene>
<evidence type="ECO:0000256" key="5">
    <source>
        <dbReference type="ARBA" id="ARBA00023175"/>
    </source>
</evidence>
<dbReference type="Proteomes" id="UP000324222">
    <property type="component" value="Unassembled WGS sequence"/>
</dbReference>
<dbReference type="InterPro" id="IPR036961">
    <property type="entry name" value="Kinesin_motor_dom_sf"/>
</dbReference>
<proteinExistence type="inferred from homology"/>
<keyword evidence="4" id="KW-0175">Coiled coil</keyword>
<dbReference type="GO" id="GO:0008017">
    <property type="term" value="F:microtubule binding"/>
    <property type="evidence" value="ECO:0007669"/>
    <property type="project" value="InterPro"/>
</dbReference>
<dbReference type="OrthoDB" id="6362760at2759"/>
<keyword evidence="2" id="KW-0547">Nucleotide-binding</keyword>
<dbReference type="GO" id="GO:0000278">
    <property type="term" value="P:mitotic cell cycle"/>
    <property type="evidence" value="ECO:0007669"/>
    <property type="project" value="TreeGrafter"/>
</dbReference>
<dbReference type="PROSITE" id="PS50067">
    <property type="entry name" value="KINESIN_MOTOR_2"/>
    <property type="match status" value="1"/>
</dbReference>
<evidence type="ECO:0000256" key="6">
    <source>
        <dbReference type="ARBA" id="ARBA00023212"/>
    </source>
</evidence>
<dbReference type="GO" id="GO:0005524">
    <property type="term" value="F:ATP binding"/>
    <property type="evidence" value="ECO:0007669"/>
    <property type="project" value="UniProtKB-KW"/>
</dbReference>
<dbReference type="AlphaFoldDB" id="A0A5B7GQL2"/>
<evidence type="ECO:0000313" key="9">
    <source>
        <dbReference type="EMBL" id="MPC59595.1"/>
    </source>
</evidence>
<dbReference type="InterPro" id="IPR027640">
    <property type="entry name" value="Kinesin-like_fam"/>
</dbReference>
<comment type="subcellular location">
    <subcellularLocation>
        <location evidence="1">Cytoplasm</location>
        <location evidence="1">Cytoskeleton</location>
    </subcellularLocation>
</comment>
<dbReference type="SMART" id="SM00129">
    <property type="entry name" value="KISc"/>
    <property type="match status" value="1"/>
</dbReference>
<sequence length="198" mass="21708">MEGSQGSVMVGPGPSLIYNIGFYYSILESRERGDEAQEEGAITVSHLNLVDLAGSENASQSGATGERLREGGFINKSLFMLGRVISQLSEGDSFINFRDSKLTRILQTSLGGNSKTAIICTVTPTAVEQTHSTLRFASRAKAIKNKPVVNEVLSDTALLKRYAREIKALEHILALERNTDKNQEVEQRSGIHERLEGR</sequence>
<keyword evidence="10" id="KW-1185">Reference proteome</keyword>
<comment type="caution">
    <text evidence="7">Lacks conserved residue(s) required for the propagation of feature annotation.</text>
</comment>
<keyword evidence="3" id="KW-0067">ATP-binding</keyword>
<evidence type="ECO:0000259" key="8">
    <source>
        <dbReference type="PROSITE" id="PS50067"/>
    </source>
</evidence>
<evidence type="ECO:0000313" key="10">
    <source>
        <dbReference type="Proteomes" id="UP000324222"/>
    </source>
</evidence>
<dbReference type="Pfam" id="PF00225">
    <property type="entry name" value="Kinesin"/>
    <property type="match status" value="1"/>
</dbReference>
<keyword evidence="5" id="KW-0505">Motor protein</keyword>
<evidence type="ECO:0000256" key="1">
    <source>
        <dbReference type="ARBA" id="ARBA00004245"/>
    </source>
</evidence>
<dbReference type="EMBL" id="VSRR010016696">
    <property type="protein sequence ID" value="MPC59595.1"/>
    <property type="molecule type" value="Genomic_DNA"/>
</dbReference>
<reference evidence="9 10" key="1">
    <citation type="submission" date="2019-05" db="EMBL/GenBank/DDBJ databases">
        <title>Another draft genome of Portunus trituberculatus and its Hox gene families provides insights of decapod evolution.</title>
        <authorList>
            <person name="Jeong J.-H."/>
            <person name="Song I."/>
            <person name="Kim S."/>
            <person name="Choi T."/>
            <person name="Kim D."/>
            <person name="Ryu S."/>
            <person name="Kim W."/>
        </authorList>
    </citation>
    <scope>NUCLEOTIDE SEQUENCE [LARGE SCALE GENOMIC DNA]</scope>
    <source>
        <tissue evidence="9">Muscle</tissue>
    </source>
</reference>
<dbReference type="PROSITE" id="PS00411">
    <property type="entry name" value="KINESIN_MOTOR_1"/>
    <property type="match status" value="1"/>
</dbReference>
<accession>A0A5B7GQL2</accession>
<feature type="domain" description="Kinesin motor" evidence="8">
    <location>
        <begin position="1"/>
        <end position="143"/>
    </location>
</feature>
<dbReference type="PANTHER" id="PTHR47968">
    <property type="entry name" value="CENTROMERE PROTEIN E"/>
    <property type="match status" value="1"/>
</dbReference>
<name>A0A5B7GQL2_PORTR</name>
<dbReference type="GO" id="GO:0003777">
    <property type="term" value="F:microtubule motor activity"/>
    <property type="evidence" value="ECO:0007669"/>
    <property type="project" value="InterPro"/>
</dbReference>
<evidence type="ECO:0000256" key="7">
    <source>
        <dbReference type="PROSITE-ProRule" id="PRU00283"/>
    </source>
</evidence>
<evidence type="ECO:0000256" key="3">
    <source>
        <dbReference type="ARBA" id="ARBA00022840"/>
    </source>
</evidence>
<protein>
    <submittedName>
        <fullName evidence="9">Centromere-associated protein E</fullName>
    </submittedName>
</protein>
<dbReference type="Gene3D" id="3.40.850.10">
    <property type="entry name" value="Kinesin motor domain"/>
    <property type="match status" value="1"/>
</dbReference>
<dbReference type="InterPro" id="IPR001752">
    <property type="entry name" value="Kinesin_motor_dom"/>
</dbReference>
<organism evidence="9 10">
    <name type="scientific">Portunus trituberculatus</name>
    <name type="common">Swimming crab</name>
    <name type="synonym">Neptunus trituberculatus</name>
    <dbReference type="NCBI Taxonomy" id="210409"/>
    <lineage>
        <taxon>Eukaryota</taxon>
        <taxon>Metazoa</taxon>
        <taxon>Ecdysozoa</taxon>
        <taxon>Arthropoda</taxon>
        <taxon>Crustacea</taxon>
        <taxon>Multicrustacea</taxon>
        <taxon>Malacostraca</taxon>
        <taxon>Eumalacostraca</taxon>
        <taxon>Eucarida</taxon>
        <taxon>Decapoda</taxon>
        <taxon>Pleocyemata</taxon>
        <taxon>Brachyura</taxon>
        <taxon>Eubrachyura</taxon>
        <taxon>Portunoidea</taxon>
        <taxon>Portunidae</taxon>
        <taxon>Portuninae</taxon>
        <taxon>Portunus</taxon>
    </lineage>
</organism>
<dbReference type="SUPFAM" id="SSF52540">
    <property type="entry name" value="P-loop containing nucleoside triphosphate hydrolases"/>
    <property type="match status" value="1"/>
</dbReference>
<dbReference type="GO" id="GO:0007018">
    <property type="term" value="P:microtubule-based movement"/>
    <property type="evidence" value="ECO:0007669"/>
    <property type="project" value="InterPro"/>
</dbReference>
<dbReference type="PANTHER" id="PTHR47968:SF75">
    <property type="entry name" value="CENTROMERE-ASSOCIATED PROTEIN E"/>
    <property type="match status" value="1"/>
</dbReference>
<evidence type="ECO:0000256" key="2">
    <source>
        <dbReference type="ARBA" id="ARBA00022741"/>
    </source>
</evidence>
<dbReference type="InterPro" id="IPR027417">
    <property type="entry name" value="P-loop_NTPase"/>
</dbReference>
<dbReference type="GO" id="GO:0005874">
    <property type="term" value="C:microtubule"/>
    <property type="evidence" value="ECO:0007669"/>
    <property type="project" value="TreeGrafter"/>
</dbReference>